<name>A0A4R9BE09_9MICO</name>
<dbReference type="Pfam" id="PF12671">
    <property type="entry name" value="Amidase_6"/>
    <property type="match status" value="1"/>
</dbReference>
<dbReference type="InterPro" id="IPR024301">
    <property type="entry name" value="Amidase_6"/>
</dbReference>
<comment type="caution">
    <text evidence="2">The sequence shown here is derived from an EMBL/GenBank/DDBJ whole genome shotgun (WGS) entry which is preliminary data.</text>
</comment>
<dbReference type="OrthoDB" id="4981342at2"/>
<dbReference type="EMBL" id="SOHH01000028">
    <property type="protein sequence ID" value="TFD82133.1"/>
    <property type="molecule type" value="Genomic_DNA"/>
</dbReference>
<evidence type="ECO:0000259" key="1">
    <source>
        <dbReference type="Pfam" id="PF12671"/>
    </source>
</evidence>
<dbReference type="AlphaFoldDB" id="A0A4R9BE09"/>
<evidence type="ECO:0000313" key="2">
    <source>
        <dbReference type="EMBL" id="TFD82133.1"/>
    </source>
</evidence>
<reference evidence="2 3" key="1">
    <citation type="submission" date="2019-03" db="EMBL/GenBank/DDBJ databases">
        <title>Genomics of glacier-inhabiting Cryobacterium strains.</title>
        <authorList>
            <person name="Liu Q."/>
            <person name="Xin Y.-H."/>
        </authorList>
    </citation>
    <scope>NUCLEOTIDE SEQUENCE [LARGE SCALE GENOMIC DNA]</scope>
    <source>
        <strain evidence="2 3">Hh4</strain>
    </source>
</reference>
<dbReference type="Proteomes" id="UP000298313">
    <property type="component" value="Unassembled WGS sequence"/>
</dbReference>
<proteinExistence type="predicted"/>
<accession>A0A4R9BE09</accession>
<sequence length="79" mass="8624">MCQLHQSIPPGSLVKGGDIVQFDWNDSGDEDHTGIVTRVEKNGHSVAIYYAGHTSNTDYQSVDESLRNGGGTVSFWNVK</sequence>
<gene>
    <name evidence="2" type="ORF">E3T48_02785</name>
</gene>
<feature type="domain" description="Putative amidase" evidence="1">
    <location>
        <begin position="14"/>
        <end position="66"/>
    </location>
</feature>
<keyword evidence="3" id="KW-1185">Reference proteome</keyword>
<evidence type="ECO:0000313" key="3">
    <source>
        <dbReference type="Proteomes" id="UP000298313"/>
    </source>
</evidence>
<protein>
    <recommendedName>
        <fullName evidence="1">Putative amidase domain-containing protein</fullName>
    </recommendedName>
</protein>
<organism evidence="2 3">
    <name type="scientific">Cryobacterium fucosi</name>
    <dbReference type="NCBI Taxonomy" id="1259157"/>
    <lineage>
        <taxon>Bacteria</taxon>
        <taxon>Bacillati</taxon>
        <taxon>Actinomycetota</taxon>
        <taxon>Actinomycetes</taxon>
        <taxon>Micrococcales</taxon>
        <taxon>Microbacteriaceae</taxon>
        <taxon>Cryobacterium</taxon>
    </lineage>
</organism>